<evidence type="ECO:0000313" key="2">
    <source>
        <dbReference type="EMBL" id="KIL60244.1"/>
    </source>
</evidence>
<feature type="compositionally biased region" description="Low complexity" evidence="1">
    <location>
        <begin position="54"/>
        <end position="65"/>
    </location>
</feature>
<dbReference type="Proteomes" id="UP000054549">
    <property type="component" value="Unassembled WGS sequence"/>
</dbReference>
<dbReference type="InParanoid" id="A0A0C2T1B2"/>
<feature type="compositionally biased region" description="Polar residues" evidence="1">
    <location>
        <begin position="42"/>
        <end position="53"/>
    </location>
</feature>
<reference evidence="2 3" key="1">
    <citation type="submission" date="2014-04" db="EMBL/GenBank/DDBJ databases">
        <title>Evolutionary Origins and Diversification of the Mycorrhizal Mutualists.</title>
        <authorList>
            <consortium name="DOE Joint Genome Institute"/>
            <consortium name="Mycorrhizal Genomics Consortium"/>
            <person name="Kohler A."/>
            <person name="Kuo A."/>
            <person name="Nagy L.G."/>
            <person name="Floudas D."/>
            <person name="Copeland A."/>
            <person name="Barry K.W."/>
            <person name="Cichocki N."/>
            <person name="Veneault-Fourrey C."/>
            <person name="LaButti K."/>
            <person name="Lindquist E.A."/>
            <person name="Lipzen A."/>
            <person name="Lundell T."/>
            <person name="Morin E."/>
            <person name="Murat C."/>
            <person name="Riley R."/>
            <person name="Ohm R."/>
            <person name="Sun H."/>
            <person name="Tunlid A."/>
            <person name="Henrissat B."/>
            <person name="Grigoriev I.V."/>
            <person name="Hibbett D.S."/>
            <person name="Martin F."/>
        </authorList>
    </citation>
    <scope>NUCLEOTIDE SEQUENCE [LARGE SCALE GENOMIC DNA]</scope>
    <source>
        <strain evidence="2 3">Koide BX008</strain>
    </source>
</reference>
<organism evidence="2 3">
    <name type="scientific">Amanita muscaria (strain Koide BX008)</name>
    <dbReference type="NCBI Taxonomy" id="946122"/>
    <lineage>
        <taxon>Eukaryota</taxon>
        <taxon>Fungi</taxon>
        <taxon>Dikarya</taxon>
        <taxon>Basidiomycota</taxon>
        <taxon>Agaricomycotina</taxon>
        <taxon>Agaricomycetes</taxon>
        <taxon>Agaricomycetidae</taxon>
        <taxon>Agaricales</taxon>
        <taxon>Pluteineae</taxon>
        <taxon>Amanitaceae</taxon>
        <taxon>Amanita</taxon>
    </lineage>
</organism>
<sequence length="71" mass="7980">MIINRFVMGWRPSMWNVWIGHSASHIRDSNFSASESRVTSTADVMHSSITPIPSSSQVHRSTSHSPPFKLN</sequence>
<gene>
    <name evidence="2" type="ORF">M378DRAFT_951932</name>
</gene>
<feature type="region of interest" description="Disordered" evidence="1">
    <location>
        <begin position="42"/>
        <end position="71"/>
    </location>
</feature>
<protein>
    <submittedName>
        <fullName evidence="2">Uncharacterized protein</fullName>
    </submittedName>
</protein>
<dbReference type="HOGENOM" id="CLU_2739528_0_0_1"/>
<evidence type="ECO:0000313" key="3">
    <source>
        <dbReference type="Proteomes" id="UP000054549"/>
    </source>
</evidence>
<dbReference type="EMBL" id="KN818302">
    <property type="protein sequence ID" value="KIL60244.1"/>
    <property type="molecule type" value="Genomic_DNA"/>
</dbReference>
<evidence type="ECO:0000256" key="1">
    <source>
        <dbReference type="SAM" id="MobiDB-lite"/>
    </source>
</evidence>
<keyword evidence="3" id="KW-1185">Reference proteome</keyword>
<name>A0A0C2T1B2_AMAMK</name>
<dbReference type="AlphaFoldDB" id="A0A0C2T1B2"/>
<accession>A0A0C2T1B2</accession>
<proteinExistence type="predicted"/>